<reference evidence="1 2" key="1">
    <citation type="submission" date="2019-10" db="EMBL/GenBank/DDBJ databases">
        <title>Glycomyces albidus sp. nov., a novel actinomycete isolated from rhizosphere soil of wheat (Triticum aestivum L.).</title>
        <authorList>
            <person name="Qian L."/>
        </authorList>
    </citation>
    <scope>NUCLEOTIDE SEQUENCE [LARGE SCALE GENOMIC DNA]</scope>
    <source>
        <strain evidence="1 2">NEAU-7082</strain>
    </source>
</reference>
<dbReference type="CDD" id="cd14728">
    <property type="entry name" value="Ere-like"/>
    <property type="match status" value="1"/>
</dbReference>
<dbReference type="SUPFAM" id="SSF159501">
    <property type="entry name" value="EreA/ChaN-like"/>
    <property type="match status" value="1"/>
</dbReference>
<accession>A0A6L5GE78</accession>
<dbReference type="GO" id="GO:0046677">
    <property type="term" value="P:response to antibiotic"/>
    <property type="evidence" value="ECO:0007669"/>
    <property type="project" value="InterPro"/>
</dbReference>
<evidence type="ECO:0000313" key="1">
    <source>
        <dbReference type="EMBL" id="MQM28000.1"/>
    </source>
</evidence>
<dbReference type="Proteomes" id="UP000477750">
    <property type="component" value="Unassembled WGS sequence"/>
</dbReference>
<keyword evidence="2" id="KW-1185">Reference proteome</keyword>
<dbReference type="Gene3D" id="3.30.1870.10">
    <property type="entry name" value="EreA-like, domain 2"/>
    <property type="match status" value="1"/>
</dbReference>
<proteinExistence type="predicted"/>
<dbReference type="PANTHER" id="PTHR31299">
    <property type="entry name" value="ESTERASE, PUTATIVE (AFU_ORTHOLOGUE AFUA_1G05850)-RELATED"/>
    <property type="match status" value="1"/>
</dbReference>
<protein>
    <submittedName>
        <fullName evidence="1">Erythromycin esterase family protein</fullName>
    </submittedName>
</protein>
<gene>
    <name evidence="1" type="ORF">GFD30_20880</name>
</gene>
<dbReference type="Pfam" id="PF05139">
    <property type="entry name" value="Erythro_esteras"/>
    <property type="match status" value="1"/>
</dbReference>
<dbReference type="InterPro" id="IPR052036">
    <property type="entry name" value="Hydrolase/PRTase-associated"/>
</dbReference>
<comment type="caution">
    <text evidence="1">The sequence shown here is derived from an EMBL/GenBank/DDBJ whole genome shotgun (WGS) entry which is preliminary data.</text>
</comment>
<name>A0A6L5GE78_9ACTN</name>
<evidence type="ECO:0000313" key="2">
    <source>
        <dbReference type="Proteomes" id="UP000477750"/>
    </source>
</evidence>
<sequence>MELADVIRESHELIGLGEPSHGDTALADARFELLTRLVDGGVRSIAFESDRVAGLAADDYVQGRAGSLDTAMAEGFTHGFGAFDVNRRLVAWMREYNEQRPPAERLSFHGMDAPLEFTAASPRGHLEHVRDYLGLDLDLAPLAGDDQQWSRMEAVTDPAASPGDTPEAHRLRAVADDLLTALYSRAPHLIAATSRAAWDRARIHAATAVDLLRYHRQAAERIDEAERWSRLSAVRDAIMARNLLDIRDREAGRGPTAVLAHNIHLQRNESRMEMAGMTLTWFGTGAVVAALLGPKYGFIAGSLGFAGGEDFGGADAVLVADGDKTALAPAPDDEPDRD</sequence>
<dbReference type="InterPro" id="IPR007815">
    <property type="entry name" value="Emycin_Estase"/>
</dbReference>
<organism evidence="1 2">
    <name type="scientific">Glycomyces albidus</name>
    <dbReference type="NCBI Taxonomy" id="2656774"/>
    <lineage>
        <taxon>Bacteria</taxon>
        <taxon>Bacillati</taxon>
        <taxon>Actinomycetota</taxon>
        <taxon>Actinomycetes</taxon>
        <taxon>Glycomycetales</taxon>
        <taxon>Glycomycetaceae</taxon>
        <taxon>Glycomyces</taxon>
    </lineage>
</organism>
<dbReference type="PANTHER" id="PTHR31299:SF0">
    <property type="entry name" value="ESTERASE, PUTATIVE (AFU_ORTHOLOGUE AFUA_1G05850)-RELATED"/>
    <property type="match status" value="1"/>
</dbReference>
<dbReference type="RefSeq" id="WP_153027116.1">
    <property type="nucleotide sequence ID" value="NZ_WIAO01000033.1"/>
</dbReference>
<dbReference type="EMBL" id="WIAO01000033">
    <property type="protein sequence ID" value="MQM28000.1"/>
    <property type="molecule type" value="Genomic_DNA"/>
</dbReference>
<dbReference type="AlphaFoldDB" id="A0A6L5GE78"/>